<protein>
    <submittedName>
        <fullName evidence="2">Uncharacterized protein</fullName>
    </submittedName>
</protein>
<accession>A0A3B0XNL7</accession>
<keyword evidence="1" id="KW-0812">Transmembrane</keyword>
<sequence>MNFAVRINGRVELLVKFFILLHVTNLNCLEIYPNYRVLTYHLNQGLYSTLAFLFYLFFQKVSALQILEDYVYFFKSILFDSDSLT</sequence>
<evidence type="ECO:0000256" key="1">
    <source>
        <dbReference type="SAM" id="Phobius"/>
    </source>
</evidence>
<feature type="transmembrane region" description="Helical" evidence="1">
    <location>
        <begin position="38"/>
        <end position="58"/>
    </location>
</feature>
<gene>
    <name evidence="2" type="ORF">MNBD_GAMMA09-3225</name>
</gene>
<evidence type="ECO:0000313" key="2">
    <source>
        <dbReference type="EMBL" id="VAW69131.1"/>
    </source>
</evidence>
<proteinExistence type="predicted"/>
<reference evidence="2" key="1">
    <citation type="submission" date="2018-06" db="EMBL/GenBank/DDBJ databases">
        <authorList>
            <person name="Zhirakovskaya E."/>
        </authorList>
    </citation>
    <scope>NUCLEOTIDE SEQUENCE</scope>
</reference>
<organism evidence="2">
    <name type="scientific">hydrothermal vent metagenome</name>
    <dbReference type="NCBI Taxonomy" id="652676"/>
    <lineage>
        <taxon>unclassified sequences</taxon>
        <taxon>metagenomes</taxon>
        <taxon>ecological metagenomes</taxon>
    </lineage>
</organism>
<name>A0A3B0XNL7_9ZZZZ</name>
<dbReference type="EMBL" id="UOFI01000146">
    <property type="protein sequence ID" value="VAW69131.1"/>
    <property type="molecule type" value="Genomic_DNA"/>
</dbReference>
<dbReference type="AlphaFoldDB" id="A0A3B0XNL7"/>
<keyword evidence="1" id="KW-0472">Membrane</keyword>
<keyword evidence="1" id="KW-1133">Transmembrane helix</keyword>